<dbReference type="AlphaFoldDB" id="A0ABD3LEY4"/>
<organism evidence="1 2">
    <name type="scientific">Eucalyptus globulus</name>
    <name type="common">Tasmanian blue gum</name>
    <dbReference type="NCBI Taxonomy" id="34317"/>
    <lineage>
        <taxon>Eukaryota</taxon>
        <taxon>Viridiplantae</taxon>
        <taxon>Streptophyta</taxon>
        <taxon>Embryophyta</taxon>
        <taxon>Tracheophyta</taxon>
        <taxon>Spermatophyta</taxon>
        <taxon>Magnoliopsida</taxon>
        <taxon>eudicotyledons</taxon>
        <taxon>Gunneridae</taxon>
        <taxon>Pentapetalae</taxon>
        <taxon>rosids</taxon>
        <taxon>malvids</taxon>
        <taxon>Myrtales</taxon>
        <taxon>Myrtaceae</taxon>
        <taxon>Myrtoideae</taxon>
        <taxon>Eucalypteae</taxon>
        <taxon>Eucalyptus</taxon>
    </lineage>
</organism>
<gene>
    <name evidence="1" type="ORF">ACJRO7_011381</name>
</gene>
<protein>
    <submittedName>
        <fullName evidence="1">Uncharacterized protein</fullName>
    </submittedName>
</protein>
<accession>A0ABD3LEY4</accession>
<dbReference type="Pfam" id="PF03140">
    <property type="entry name" value="DUF247"/>
    <property type="match status" value="1"/>
</dbReference>
<sequence>MRETYGTTTAIRLFIFTVPETLRRSNGEAYPPRAVAIGPYHRDLKSFEPMEDHKLLYLQTVLKARDLNEEVGRLEELEFDQWD</sequence>
<name>A0ABD3LEY4_EUCGL</name>
<dbReference type="PANTHER" id="PTHR31170:SF25">
    <property type="entry name" value="BNAA09G04570D PROTEIN"/>
    <property type="match status" value="1"/>
</dbReference>
<dbReference type="EMBL" id="JBJKBG010000002">
    <property type="protein sequence ID" value="KAL3750370.1"/>
    <property type="molecule type" value="Genomic_DNA"/>
</dbReference>
<reference evidence="1 2" key="1">
    <citation type="submission" date="2024-11" db="EMBL/GenBank/DDBJ databases">
        <title>Chromosome-level genome assembly of Eucalyptus globulus Labill. provides insights into its genome evolution.</title>
        <authorList>
            <person name="Li X."/>
        </authorList>
    </citation>
    <scope>NUCLEOTIDE SEQUENCE [LARGE SCALE GENOMIC DNA]</scope>
    <source>
        <strain evidence="1">CL2024</strain>
        <tissue evidence="1">Fresh tender leaves</tissue>
    </source>
</reference>
<evidence type="ECO:0000313" key="2">
    <source>
        <dbReference type="Proteomes" id="UP001634007"/>
    </source>
</evidence>
<dbReference type="PANTHER" id="PTHR31170">
    <property type="entry name" value="BNAC04G53230D PROTEIN"/>
    <property type="match status" value="1"/>
</dbReference>
<comment type="caution">
    <text evidence="1">The sequence shown here is derived from an EMBL/GenBank/DDBJ whole genome shotgun (WGS) entry which is preliminary data.</text>
</comment>
<proteinExistence type="predicted"/>
<dbReference type="InterPro" id="IPR004158">
    <property type="entry name" value="DUF247_pln"/>
</dbReference>
<keyword evidence="2" id="KW-1185">Reference proteome</keyword>
<dbReference type="Proteomes" id="UP001634007">
    <property type="component" value="Unassembled WGS sequence"/>
</dbReference>
<evidence type="ECO:0000313" key="1">
    <source>
        <dbReference type="EMBL" id="KAL3750370.1"/>
    </source>
</evidence>